<keyword evidence="2" id="KW-0677">Repeat</keyword>
<dbReference type="PANTHER" id="PTHR23235">
    <property type="entry name" value="KRUEPPEL-LIKE TRANSCRIPTION FACTOR"/>
    <property type="match status" value="1"/>
</dbReference>
<keyword evidence="9" id="KW-1185">Reference proteome</keyword>
<dbReference type="OMA" id="HAYMPAH"/>
<dbReference type="eggNOG" id="KOG1721">
    <property type="taxonomic scope" value="Eukaryota"/>
</dbReference>
<evidence type="ECO:0000259" key="7">
    <source>
        <dbReference type="PROSITE" id="PS50157"/>
    </source>
</evidence>
<keyword evidence="3 5" id="KW-0863">Zinc-finger</keyword>
<feature type="compositionally biased region" description="Low complexity" evidence="6">
    <location>
        <begin position="240"/>
        <end position="254"/>
    </location>
</feature>
<feature type="compositionally biased region" description="Acidic residues" evidence="6">
    <location>
        <begin position="206"/>
        <end position="218"/>
    </location>
</feature>
<keyword evidence="1" id="KW-0479">Metal-binding</keyword>
<gene>
    <name evidence="8" type="ORF">SPPG_06648</name>
</gene>
<dbReference type="FunFam" id="3.30.160.60:FF:000072">
    <property type="entry name" value="zinc finger protein 143 isoform X1"/>
    <property type="match status" value="1"/>
</dbReference>
<proteinExistence type="predicted"/>
<dbReference type="PROSITE" id="PS00028">
    <property type="entry name" value="ZINC_FINGER_C2H2_1"/>
    <property type="match status" value="1"/>
</dbReference>
<evidence type="ECO:0000313" key="8">
    <source>
        <dbReference type="EMBL" id="KNC98249.1"/>
    </source>
</evidence>
<dbReference type="GO" id="GO:0008270">
    <property type="term" value="F:zinc ion binding"/>
    <property type="evidence" value="ECO:0007669"/>
    <property type="project" value="UniProtKB-KW"/>
</dbReference>
<evidence type="ECO:0000256" key="1">
    <source>
        <dbReference type="ARBA" id="ARBA00022723"/>
    </source>
</evidence>
<reference evidence="8 9" key="1">
    <citation type="submission" date="2009-08" db="EMBL/GenBank/DDBJ databases">
        <title>The Genome Sequence of Spizellomyces punctatus strain DAOM BR117.</title>
        <authorList>
            <consortium name="The Broad Institute Genome Sequencing Platform"/>
            <person name="Russ C."/>
            <person name="Cuomo C."/>
            <person name="Shea T."/>
            <person name="Young S.K."/>
            <person name="Zeng Q."/>
            <person name="Koehrsen M."/>
            <person name="Haas B."/>
            <person name="Borodovsky M."/>
            <person name="Guigo R."/>
            <person name="Alvarado L."/>
            <person name="Berlin A."/>
            <person name="Bochicchio J."/>
            <person name="Borenstein D."/>
            <person name="Chapman S."/>
            <person name="Chen Z."/>
            <person name="Engels R."/>
            <person name="Freedman E."/>
            <person name="Gellesch M."/>
            <person name="Goldberg J."/>
            <person name="Griggs A."/>
            <person name="Gujja S."/>
            <person name="Heiman D."/>
            <person name="Hepburn T."/>
            <person name="Howarth C."/>
            <person name="Jen D."/>
            <person name="Larson L."/>
            <person name="Lewis B."/>
            <person name="Mehta T."/>
            <person name="Park D."/>
            <person name="Pearson M."/>
            <person name="Roberts A."/>
            <person name="Saif S."/>
            <person name="Shenoy N."/>
            <person name="Sisk P."/>
            <person name="Stolte C."/>
            <person name="Sykes S."/>
            <person name="Thomson T."/>
            <person name="Walk T."/>
            <person name="White J."/>
            <person name="Yandava C."/>
            <person name="Burger G."/>
            <person name="Gray M.W."/>
            <person name="Holland P.W.H."/>
            <person name="King N."/>
            <person name="Lang F.B.F."/>
            <person name="Roger A.J."/>
            <person name="Ruiz-Trillo I."/>
            <person name="Lander E."/>
            <person name="Nusbaum C."/>
        </authorList>
    </citation>
    <scope>NUCLEOTIDE SEQUENCE [LARGE SCALE GENOMIC DNA]</scope>
    <source>
        <strain evidence="8 9">DAOM BR117</strain>
    </source>
</reference>
<evidence type="ECO:0000256" key="5">
    <source>
        <dbReference type="PROSITE-ProRule" id="PRU00042"/>
    </source>
</evidence>
<evidence type="ECO:0000256" key="3">
    <source>
        <dbReference type="ARBA" id="ARBA00022771"/>
    </source>
</evidence>
<dbReference type="OrthoDB" id="6365676at2759"/>
<dbReference type="GO" id="GO:0000981">
    <property type="term" value="F:DNA-binding transcription factor activity, RNA polymerase II-specific"/>
    <property type="evidence" value="ECO:0007669"/>
    <property type="project" value="UniProtKB-ARBA"/>
</dbReference>
<dbReference type="Gene3D" id="3.30.160.60">
    <property type="entry name" value="Classic Zinc Finger"/>
    <property type="match status" value="2"/>
</dbReference>
<feature type="region of interest" description="Disordered" evidence="6">
    <location>
        <begin position="167"/>
        <end position="269"/>
    </location>
</feature>
<feature type="domain" description="C2H2-type" evidence="7">
    <location>
        <begin position="280"/>
        <end position="309"/>
    </location>
</feature>
<evidence type="ECO:0000256" key="2">
    <source>
        <dbReference type="ARBA" id="ARBA00022737"/>
    </source>
</evidence>
<dbReference type="InterPro" id="IPR036236">
    <property type="entry name" value="Znf_C2H2_sf"/>
</dbReference>
<evidence type="ECO:0000256" key="6">
    <source>
        <dbReference type="SAM" id="MobiDB-lite"/>
    </source>
</evidence>
<dbReference type="SUPFAM" id="SSF57667">
    <property type="entry name" value="beta-beta-alpha zinc fingers"/>
    <property type="match status" value="1"/>
</dbReference>
<dbReference type="Pfam" id="PF00096">
    <property type="entry name" value="zf-C2H2"/>
    <property type="match status" value="1"/>
</dbReference>
<dbReference type="STRING" id="645134.A0A0L0HBK0"/>
<dbReference type="VEuPathDB" id="FungiDB:SPPG_06648"/>
<sequence>MEHQEELQDGRRRTLTHVQAYCHERQQPQQQQQQQLLQQPGGSMLPRAYVYAYPPPAPPPSSSFLKRSHSLPTISTTFAVPPLSAPRSGYPFAPMQRTDVEWRFVNQTSASFQDTHHQESLVWPVYSSARTLGVGWGGVPPTVSGERIQNEYFGRYPVGEYEEATPGEQVKKECSGQYSVHSDSTTHIRYSGNLPREVPRDQVADPSEDAPEEREFIEEYPLHPDSPPHMRGSSPPPAPIASASPTNSTSSSNSKDTETPVRSSPTTRDEVLASLAKKRYACTWEGCEKTFSTSGHLSRHNRIHLNLRPYICPMDGCGMAFTRQDNMRAVS</sequence>
<keyword evidence="4" id="KW-0862">Zinc</keyword>
<dbReference type="GO" id="GO:0000978">
    <property type="term" value="F:RNA polymerase II cis-regulatory region sequence-specific DNA binding"/>
    <property type="evidence" value="ECO:0007669"/>
    <property type="project" value="TreeGrafter"/>
</dbReference>
<organism evidence="8 9">
    <name type="scientific">Spizellomyces punctatus (strain DAOM BR117)</name>
    <dbReference type="NCBI Taxonomy" id="645134"/>
    <lineage>
        <taxon>Eukaryota</taxon>
        <taxon>Fungi</taxon>
        <taxon>Fungi incertae sedis</taxon>
        <taxon>Chytridiomycota</taxon>
        <taxon>Chytridiomycota incertae sedis</taxon>
        <taxon>Chytridiomycetes</taxon>
        <taxon>Spizellomycetales</taxon>
        <taxon>Spizellomycetaceae</taxon>
        <taxon>Spizellomyces</taxon>
    </lineage>
</organism>
<evidence type="ECO:0000256" key="4">
    <source>
        <dbReference type="ARBA" id="ARBA00022833"/>
    </source>
</evidence>
<dbReference type="PROSITE" id="PS50157">
    <property type="entry name" value="ZINC_FINGER_C2H2_2"/>
    <property type="match status" value="1"/>
</dbReference>
<dbReference type="AlphaFoldDB" id="A0A0L0HBK0"/>
<dbReference type="GeneID" id="27689939"/>
<accession>A0A0L0HBK0</accession>
<dbReference type="SMART" id="SM00355">
    <property type="entry name" value="ZnF_C2H2"/>
    <property type="match status" value="1"/>
</dbReference>
<dbReference type="EMBL" id="KQ257461">
    <property type="protein sequence ID" value="KNC98249.1"/>
    <property type="molecule type" value="Genomic_DNA"/>
</dbReference>
<feature type="compositionally biased region" description="Polar residues" evidence="6">
    <location>
        <begin position="176"/>
        <end position="188"/>
    </location>
</feature>
<dbReference type="RefSeq" id="XP_016606289.1">
    <property type="nucleotide sequence ID" value="XM_016754849.1"/>
</dbReference>
<name>A0A0L0HBK0_SPIPD</name>
<evidence type="ECO:0000313" key="9">
    <source>
        <dbReference type="Proteomes" id="UP000053201"/>
    </source>
</evidence>
<dbReference type="InterPro" id="IPR013087">
    <property type="entry name" value="Znf_C2H2_type"/>
</dbReference>
<dbReference type="PANTHER" id="PTHR23235:SF120">
    <property type="entry name" value="KRUPPEL-LIKE FACTOR 15"/>
    <property type="match status" value="1"/>
</dbReference>
<dbReference type="Proteomes" id="UP000053201">
    <property type="component" value="Unassembled WGS sequence"/>
</dbReference>
<protein>
    <recommendedName>
        <fullName evidence="7">C2H2-type domain-containing protein</fullName>
    </recommendedName>
</protein>
<dbReference type="InParanoid" id="A0A0L0HBK0"/>